<dbReference type="Proteomes" id="UP000198287">
    <property type="component" value="Unassembled WGS sequence"/>
</dbReference>
<keyword evidence="1" id="KW-0812">Transmembrane</keyword>
<gene>
    <name evidence="2" type="ORF">Fcan01_17292</name>
</gene>
<dbReference type="EMBL" id="LNIX01000012">
    <property type="protein sequence ID" value="OXA47973.1"/>
    <property type="molecule type" value="Genomic_DNA"/>
</dbReference>
<protein>
    <submittedName>
        <fullName evidence="2">Uncharacterized protein</fullName>
    </submittedName>
</protein>
<evidence type="ECO:0000313" key="2">
    <source>
        <dbReference type="EMBL" id="OXA47973.1"/>
    </source>
</evidence>
<evidence type="ECO:0000313" key="3">
    <source>
        <dbReference type="Proteomes" id="UP000198287"/>
    </source>
</evidence>
<feature type="transmembrane region" description="Helical" evidence="1">
    <location>
        <begin position="149"/>
        <end position="172"/>
    </location>
</feature>
<feature type="transmembrane region" description="Helical" evidence="1">
    <location>
        <begin position="209"/>
        <end position="230"/>
    </location>
</feature>
<accession>A0A226DRY5</accession>
<proteinExistence type="predicted"/>
<keyword evidence="1" id="KW-0472">Membrane</keyword>
<evidence type="ECO:0000256" key="1">
    <source>
        <dbReference type="SAM" id="Phobius"/>
    </source>
</evidence>
<comment type="caution">
    <text evidence="2">The sequence shown here is derived from an EMBL/GenBank/DDBJ whole genome shotgun (WGS) entry which is preliminary data.</text>
</comment>
<keyword evidence="3" id="KW-1185">Reference proteome</keyword>
<name>A0A226DRY5_FOLCA</name>
<keyword evidence="1" id="KW-1133">Transmembrane helix</keyword>
<reference evidence="2 3" key="1">
    <citation type="submission" date="2015-12" db="EMBL/GenBank/DDBJ databases">
        <title>The genome of Folsomia candida.</title>
        <authorList>
            <person name="Faddeeva A."/>
            <person name="Derks M.F."/>
            <person name="Anvar Y."/>
            <person name="Smit S."/>
            <person name="Van Straalen N."/>
            <person name="Roelofs D."/>
        </authorList>
    </citation>
    <scope>NUCLEOTIDE SEQUENCE [LARGE SCALE GENOMIC DNA]</scope>
    <source>
        <strain evidence="2 3">VU population</strain>
        <tissue evidence="2">Whole body</tissue>
    </source>
</reference>
<dbReference type="AlphaFoldDB" id="A0A226DRY5"/>
<organism evidence="2 3">
    <name type="scientific">Folsomia candida</name>
    <name type="common">Springtail</name>
    <dbReference type="NCBI Taxonomy" id="158441"/>
    <lineage>
        <taxon>Eukaryota</taxon>
        <taxon>Metazoa</taxon>
        <taxon>Ecdysozoa</taxon>
        <taxon>Arthropoda</taxon>
        <taxon>Hexapoda</taxon>
        <taxon>Collembola</taxon>
        <taxon>Entomobryomorpha</taxon>
        <taxon>Isotomoidea</taxon>
        <taxon>Isotomidae</taxon>
        <taxon>Proisotominae</taxon>
        <taxon>Folsomia</taxon>
    </lineage>
</organism>
<sequence length="233" mass="26484">MYHIHYIPSLKCELSLCKFLKCIPFEFDPKAGNVIKWVKHIQIVRLQCVLSVAYTAAQFANVFFGELSLTGSFQGAAFLPLYAMATVVRWNYSGDKEPIQVVNSFLSFEKKILRAKLVIMWSTILKLATNVSDLPDPSKSNMFCKLMRFFIPFAAGAFVVTIVLKFILLTFAPCTPPFLLSIVEDCGKTEVALLHLFESWMAWHMFTAGGWYTLYIIFAGIESILSYIFILEK</sequence>